<accession>A0A2T8KV46</accession>
<dbReference type="Gramene" id="PVH66051">
    <property type="protein sequence ID" value="PVH66051"/>
    <property type="gene ID" value="PAHAL_1G135100"/>
</dbReference>
<evidence type="ECO:0000313" key="1">
    <source>
        <dbReference type="EMBL" id="PVH66051.1"/>
    </source>
</evidence>
<dbReference type="Proteomes" id="UP000243499">
    <property type="component" value="Chromosome 1"/>
</dbReference>
<dbReference type="AlphaFoldDB" id="A0A2T8KV46"/>
<sequence>MTAELRFPAMVVLLSRRLKILQDLSDGDGVGVPLGEVAASGFCLLFFASFGPGALFVGVGVASGFGGPPIPGGEGMRVLFCSRAKGMDLMRSPRSCFFRAGGFGVGGGTPVGLSFPGGNESASSCSGWPGLRWLEDLTPLRSFSLVRLSILVQRLKSILDGAPGWWVMRLNQGLGSSGGGTGVLDIAGAASAQQVGAVDLSVISLFFGVLFVKGDVLCSSFRKINK</sequence>
<proteinExistence type="predicted"/>
<gene>
    <name evidence="1" type="ORF">PAHAL_1G135100</name>
</gene>
<protein>
    <submittedName>
        <fullName evidence="1">Uncharacterized protein</fullName>
    </submittedName>
</protein>
<reference evidence="1" key="1">
    <citation type="submission" date="2018-04" db="EMBL/GenBank/DDBJ databases">
        <title>WGS assembly of Panicum hallii.</title>
        <authorList>
            <person name="Lovell J."/>
            <person name="Jenkins J."/>
            <person name="Lowry D."/>
            <person name="Mamidi S."/>
            <person name="Sreedasyam A."/>
            <person name="Weng X."/>
            <person name="Barry K."/>
            <person name="Bonette J."/>
            <person name="Campitelli B."/>
            <person name="Daum C."/>
            <person name="Gordon S."/>
            <person name="Gould B."/>
            <person name="Lipzen A."/>
            <person name="Macqueen A."/>
            <person name="Palacio-Mejia J."/>
            <person name="Plott C."/>
            <person name="Shakirov E."/>
            <person name="Shu S."/>
            <person name="Yoshinaga Y."/>
            <person name="Zane M."/>
            <person name="Rokhsar D."/>
            <person name="Grimwood J."/>
            <person name="Schmutz J."/>
            <person name="Juenger T."/>
        </authorList>
    </citation>
    <scope>NUCLEOTIDE SEQUENCE [LARGE SCALE GENOMIC DNA]</scope>
    <source>
        <strain evidence="1">FIL2</strain>
    </source>
</reference>
<organism evidence="1">
    <name type="scientific">Panicum hallii</name>
    <dbReference type="NCBI Taxonomy" id="206008"/>
    <lineage>
        <taxon>Eukaryota</taxon>
        <taxon>Viridiplantae</taxon>
        <taxon>Streptophyta</taxon>
        <taxon>Embryophyta</taxon>
        <taxon>Tracheophyta</taxon>
        <taxon>Spermatophyta</taxon>
        <taxon>Magnoliopsida</taxon>
        <taxon>Liliopsida</taxon>
        <taxon>Poales</taxon>
        <taxon>Poaceae</taxon>
        <taxon>PACMAD clade</taxon>
        <taxon>Panicoideae</taxon>
        <taxon>Panicodae</taxon>
        <taxon>Paniceae</taxon>
        <taxon>Panicinae</taxon>
        <taxon>Panicum</taxon>
        <taxon>Panicum sect. Panicum</taxon>
    </lineage>
</organism>
<dbReference type="EMBL" id="CM008046">
    <property type="protein sequence ID" value="PVH66051.1"/>
    <property type="molecule type" value="Genomic_DNA"/>
</dbReference>
<name>A0A2T8KV46_9POAL</name>